<protein>
    <recommendedName>
        <fullName evidence="3">Integrase</fullName>
    </recommendedName>
</protein>
<dbReference type="Proteomes" id="UP000617402">
    <property type="component" value="Unassembled WGS sequence"/>
</dbReference>
<name>A0ABR7T9N8_HELCL</name>
<sequence length="103" mass="11804">MTSQRNKPGQGSIYQRKDGHFVAQVHIGQDDNGKAKYARRTFKAEGEALLWRDQALVEYRQGIFVIPTTVTFGEWLDIWLEQYVKPNVVLRPGNHMSISPGFI</sequence>
<proteinExistence type="predicted"/>
<evidence type="ECO:0000313" key="1">
    <source>
        <dbReference type="EMBL" id="MBC9786626.1"/>
    </source>
</evidence>
<evidence type="ECO:0008006" key="3">
    <source>
        <dbReference type="Google" id="ProtNLM"/>
    </source>
</evidence>
<keyword evidence="2" id="KW-1185">Reference proteome</keyword>
<reference evidence="1 2" key="1">
    <citation type="submission" date="2020-07" db="EMBL/GenBank/DDBJ databases">
        <title>Draft whole-genome sequence of Heliobacterium chlorum DSM 3682, type strain.</title>
        <authorList>
            <person name="Kyndt J.A."/>
            <person name="Meyer T.E."/>
            <person name="Imhoff J.F."/>
        </authorList>
    </citation>
    <scope>NUCLEOTIDE SEQUENCE [LARGE SCALE GENOMIC DNA]</scope>
    <source>
        <strain evidence="1 2">DSM 3682</strain>
    </source>
</reference>
<comment type="caution">
    <text evidence="1">The sequence shown here is derived from an EMBL/GenBank/DDBJ whole genome shotgun (WGS) entry which is preliminary data.</text>
</comment>
<gene>
    <name evidence="1" type="ORF">H1S01_19470</name>
</gene>
<accession>A0ABR7T9N8</accession>
<evidence type="ECO:0000313" key="2">
    <source>
        <dbReference type="Proteomes" id="UP000617402"/>
    </source>
</evidence>
<organism evidence="1 2">
    <name type="scientific">Heliobacterium chlorum</name>
    <dbReference type="NCBI Taxonomy" id="2698"/>
    <lineage>
        <taxon>Bacteria</taxon>
        <taxon>Bacillati</taxon>
        <taxon>Bacillota</taxon>
        <taxon>Clostridia</taxon>
        <taxon>Eubacteriales</taxon>
        <taxon>Heliobacteriaceae</taxon>
        <taxon>Heliobacterium</taxon>
    </lineage>
</organism>
<dbReference type="EMBL" id="JACVHF010000056">
    <property type="protein sequence ID" value="MBC9786626.1"/>
    <property type="molecule type" value="Genomic_DNA"/>
</dbReference>
<dbReference type="RefSeq" id="WP_188042045.1">
    <property type="nucleotide sequence ID" value="NZ_JACVHF010000056.1"/>
</dbReference>